<feature type="compositionally biased region" description="Basic residues" evidence="11">
    <location>
        <begin position="523"/>
        <end position="532"/>
    </location>
</feature>
<dbReference type="PANTHER" id="PTHR46275:SF1">
    <property type="entry name" value="HEPATOCYTE GROWTH FACTOR-REGULATED TYROSINE KINASE SUBSTRATE"/>
    <property type="match status" value="1"/>
</dbReference>
<feature type="region of interest" description="Disordered" evidence="11">
    <location>
        <begin position="269"/>
        <end position="301"/>
    </location>
</feature>
<evidence type="ECO:0000256" key="7">
    <source>
        <dbReference type="ARBA" id="ARBA00023054"/>
    </source>
</evidence>
<dbReference type="InterPro" id="IPR017073">
    <property type="entry name" value="HGS/VPS27"/>
</dbReference>
<dbReference type="PANTHER" id="PTHR46275">
    <property type="entry name" value="HEPATOCYTE GROWTH FACTOR-REGULATED TYROSINE KINASE SUBSTRATE"/>
    <property type="match status" value="1"/>
</dbReference>
<keyword evidence="15" id="KW-1185">Reference proteome</keyword>
<evidence type="ECO:0000256" key="4">
    <source>
        <dbReference type="ARBA" id="ARBA00022728"/>
    </source>
</evidence>
<evidence type="ECO:0000259" key="13">
    <source>
        <dbReference type="PROSITE" id="PS50179"/>
    </source>
</evidence>
<dbReference type="Proteomes" id="UP000008744">
    <property type="component" value="Unassembled WGS sequence"/>
</dbReference>
<dbReference type="OrthoDB" id="21123at2759"/>
<dbReference type="InterPro" id="IPR017455">
    <property type="entry name" value="Znf_FYVE-rel"/>
</dbReference>
<keyword evidence="8" id="KW-0508">mRNA splicing</keyword>
<dbReference type="SUPFAM" id="SSF57903">
    <property type="entry name" value="FYVE/PHD zinc finger"/>
    <property type="match status" value="1"/>
</dbReference>
<dbReference type="GO" id="GO:0005681">
    <property type="term" value="C:spliceosomal complex"/>
    <property type="evidence" value="ECO:0007669"/>
    <property type="project" value="UniProtKB-KW"/>
</dbReference>
<feature type="compositionally biased region" description="Basic and acidic residues" evidence="11">
    <location>
        <begin position="543"/>
        <end position="580"/>
    </location>
</feature>
<dbReference type="GO" id="GO:0043130">
    <property type="term" value="F:ubiquitin binding"/>
    <property type="evidence" value="ECO:0007669"/>
    <property type="project" value="InterPro"/>
</dbReference>
<evidence type="ECO:0000256" key="10">
    <source>
        <dbReference type="PROSITE-ProRule" id="PRU00091"/>
    </source>
</evidence>
<dbReference type="PhylomeDB" id="B4GSP1"/>
<feature type="compositionally biased region" description="Basic and acidic residues" evidence="11">
    <location>
        <begin position="674"/>
        <end position="700"/>
    </location>
</feature>
<evidence type="ECO:0000256" key="1">
    <source>
        <dbReference type="ARBA" id="ARBA00004123"/>
    </source>
</evidence>
<feature type="region of interest" description="Disordered" evidence="11">
    <location>
        <begin position="223"/>
        <end position="246"/>
    </location>
</feature>
<dbReference type="Gene3D" id="1.25.40.90">
    <property type="match status" value="1"/>
</dbReference>
<dbReference type="InterPro" id="IPR000306">
    <property type="entry name" value="Znf_FYVE"/>
</dbReference>
<keyword evidence="3" id="KW-0479">Metal-binding</keyword>
<reference evidence="14 15" key="1">
    <citation type="journal article" date="2007" name="Nature">
        <title>Evolution of genes and genomes on the Drosophila phylogeny.</title>
        <authorList>
            <consortium name="Drosophila 12 Genomes Consortium"/>
            <person name="Clark A.G."/>
            <person name="Eisen M.B."/>
            <person name="Smith D.R."/>
            <person name="Bergman C.M."/>
            <person name="Oliver B."/>
            <person name="Markow T.A."/>
            <person name="Kaufman T.C."/>
            <person name="Kellis M."/>
            <person name="Gelbart W."/>
            <person name="Iyer V.N."/>
            <person name="Pollard D.A."/>
            <person name="Sackton T.B."/>
            <person name="Larracuente A.M."/>
            <person name="Singh N.D."/>
            <person name="Abad J.P."/>
            <person name="Abt D.N."/>
            <person name="Adryan B."/>
            <person name="Aguade M."/>
            <person name="Akashi H."/>
            <person name="Anderson W.W."/>
            <person name="Aquadro C.F."/>
            <person name="Ardell D.H."/>
            <person name="Arguello R."/>
            <person name="Artieri C.G."/>
            <person name="Barbash D.A."/>
            <person name="Barker D."/>
            <person name="Barsanti P."/>
            <person name="Batterham P."/>
            <person name="Batzoglou S."/>
            <person name="Begun D."/>
            <person name="Bhutkar A."/>
            <person name="Blanco E."/>
            <person name="Bosak S.A."/>
            <person name="Bradley R.K."/>
            <person name="Brand A.D."/>
            <person name="Brent M.R."/>
            <person name="Brooks A.N."/>
            <person name="Brown R.H."/>
            <person name="Butlin R.K."/>
            <person name="Caggese C."/>
            <person name="Calvi B.R."/>
            <person name="Bernardo de Carvalho A."/>
            <person name="Caspi A."/>
            <person name="Castrezana S."/>
            <person name="Celniker S.E."/>
            <person name="Chang J.L."/>
            <person name="Chapple C."/>
            <person name="Chatterji S."/>
            <person name="Chinwalla A."/>
            <person name="Civetta A."/>
            <person name="Clifton S.W."/>
            <person name="Comeron J.M."/>
            <person name="Costello J.C."/>
            <person name="Coyne J.A."/>
            <person name="Daub J."/>
            <person name="David R.G."/>
            <person name="Delcher A.L."/>
            <person name="Delehaunty K."/>
            <person name="Do C.B."/>
            <person name="Ebling H."/>
            <person name="Edwards K."/>
            <person name="Eickbush T."/>
            <person name="Evans J.D."/>
            <person name="Filipski A."/>
            <person name="Findeiss S."/>
            <person name="Freyhult E."/>
            <person name="Fulton L."/>
            <person name="Fulton R."/>
            <person name="Garcia A.C."/>
            <person name="Gardiner A."/>
            <person name="Garfield D.A."/>
            <person name="Garvin B.E."/>
            <person name="Gibson G."/>
            <person name="Gilbert D."/>
            <person name="Gnerre S."/>
            <person name="Godfrey J."/>
            <person name="Good R."/>
            <person name="Gotea V."/>
            <person name="Gravely B."/>
            <person name="Greenberg A.J."/>
            <person name="Griffiths-Jones S."/>
            <person name="Gross S."/>
            <person name="Guigo R."/>
            <person name="Gustafson E.A."/>
            <person name="Haerty W."/>
            <person name="Hahn M.W."/>
            <person name="Halligan D.L."/>
            <person name="Halpern A.L."/>
            <person name="Halter G.M."/>
            <person name="Han M.V."/>
            <person name="Heger A."/>
            <person name="Hillier L."/>
            <person name="Hinrichs A.S."/>
            <person name="Holmes I."/>
            <person name="Hoskins R.A."/>
            <person name="Hubisz M.J."/>
            <person name="Hultmark D."/>
            <person name="Huntley M.A."/>
            <person name="Jaffe D.B."/>
            <person name="Jagadeeshan S."/>
            <person name="Jeck W.R."/>
            <person name="Johnson J."/>
            <person name="Jones C.D."/>
            <person name="Jordan W.C."/>
            <person name="Karpen G.H."/>
            <person name="Kataoka E."/>
            <person name="Keightley P.D."/>
            <person name="Kheradpour P."/>
            <person name="Kirkness E.F."/>
            <person name="Koerich L.B."/>
            <person name="Kristiansen K."/>
            <person name="Kudrna D."/>
            <person name="Kulathinal R.J."/>
            <person name="Kumar S."/>
            <person name="Kwok R."/>
            <person name="Lander E."/>
            <person name="Langley C.H."/>
            <person name="Lapoint R."/>
            <person name="Lazzaro B.P."/>
            <person name="Lee S.J."/>
            <person name="Levesque L."/>
            <person name="Li R."/>
            <person name="Lin C.F."/>
            <person name="Lin M.F."/>
            <person name="Lindblad-Toh K."/>
            <person name="Llopart A."/>
            <person name="Long M."/>
            <person name="Low L."/>
            <person name="Lozovsky E."/>
            <person name="Lu J."/>
            <person name="Luo M."/>
            <person name="Machado C.A."/>
            <person name="Makalowski W."/>
            <person name="Marzo M."/>
            <person name="Matsuda M."/>
            <person name="Matzkin L."/>
            <person name="McAllister B."/>
            <person name="McBride C.S."/>
            <person name="McKernan B."/>
            <person name="McKernan K."/>
            <person name="Mendez-Lago M."/>
            <person name="Minx P."/>
            <person name="Mollenhauer M.U."/>
            <person name="Montooth K."/>
            <person name="Mount S.M."/>
            <person name="Mu X."/>
            <person name="Myers E."/>
            <person name="Negre B."/>
            <person name="Newfeld S."/>
            <person name="Nielsen R."/>
            <person name="Noor M.A."/>
            <person name="O'Grady P."/>
            <person name="Pachter L."/>
            <person name="Papaceit M."/>
            <person name="Parisi M.J."/>
            <person name="Parisi M."/>
            <person name="Parts L."/>
            <person name="Pedersen J.S."/>
            <person name="Pesole G."/>
            <person name="Phillippy A.M."/>
            <person name="Ponting C.P."/>
            <person name="Pop M."/>
            <person name="Porcelli D."/>
            <person name="Powell J.R."/>
            <person name="Prohaska S."/>
            <person name="Pruitt K."/>
            <person name="Puig M."/>
            <person name="Quesneville H."/>
            <person name="Ram K.R."/>
            <person name="Rand D."/>
            <person name="Rasmussen M.D."/>
            <person name="Reed L.K."/>
            <person name="Reenan R."/>
            <person name="Reily A."/>
            <person name="Remington K.A."/>
            <person name="Rieger T.T."/>
            <person name="Ritchie M.G."/>
            <person name="Robin C."/>
            <person name="Rogers Y.H."/>
            <person name="Rohde C."/>
            <person name="Rozas J."/>
            <person name="Rubenfield M.J."/>
            <person name="Ruiz A."/>
            <person name="Russo S."/>
            <person name="Salzberg S.L."/>
            <person name="Sanchez-Gracia A."/>
            <person name="Saranga D.J."/>
            <person name="Sato H."/>
            <person name="Schaeffer S.W."/>
            <person name="Schatz M.C."/>
            <person name="Schlenke T."/>
            <person name="Schwartz R."/>
            <person name="Segarra C."/>
            <person name="Singh R.S."/>
            <person name="Sirot L."/>
            <person name="Sirota M."/>
            <person name="Sisneros N.B."/>
            <person name="Smith C.D."/>
            <person name="Smith T.F."/>
            <person name="Spieth J."/>
            <person name="Stage D.E."/>
            <person name="Stark A."/>
            <person name="Stephan W."/>
            <person name="Strausberg R.L."/>
            <person name="Strempel S."/>
            <person name="Sturgill D."/>
            <person name="Sutton G."/>
            <person name="Sutton G.G."/>
            <person name="Tao W."/>
            <person name="Teichmann S."/>
            <person name="Tobari Y.N."/>
            <person name="Tomimura Y."/>
            <person name="Tsolas J.M."/>
            <person name="Valente V.L."/>
            <person name="Venter E."/>
            <person name="Venter J.C."/>
            <person name="Vicario S."/>
            <person name="Vieira F.G."/>
            <person name="Vilella A.J."/>
            <person name="Villasante A."/>
            <person name="Walenz B."/>
            <person name="Wang J."/>
            <person name="Wasserman M."/>
            <person name="Watts T."/>
            <person name="Wilson D."/>
            <person name="Wilson R.K."/>
            <person name="Wing R.A."/>
            <person name="Wolfner M.F."/>
            <person name="Wong A."/>
            <person name="Wong G.K."/>
            <person name="Wu C.I."/>
            <person name="Wu G."/>
            <person name="Yamamoto D."/>
            <person name="Yang H.P."/>
            <person name="Yang S.P."/>
            <person name="Yorke J.A."/>
            <person name="Yoshida K."/>
            <person name="Zdobnov E."/>
            <person name="Zhang P."/>
            <person name="Zhang Y."/>
            <person name="Zimin A.V."/>
            <person name="Baldwin J."/>
            <person name="Abdouelleil A."/>
            <person name="Abdulkadir J."/>
            <person name="Abebe A."/>
            <person name="Abera B."/>
            <person name="Abreu J."/>
            <person name="Acer S.C."/>
            <person name="Aftuck L."/>
            <person name="Alexander A."/>
            <person name="An P."/>
            <person name="Anderson E."/>
            <person name="Anderson S."/>
            <person name="Arachi H."/>
            <person name="Azer M."/>
            <person name="Bachantsang P."/>
            <person name="Barry A."/>
            <person name="Bayul T."/>
            <person name="Berlin A."/>
            <person name="Bessette D."/>
            <person name="Bloom T."/>
            <person name="Blye J."/>
            <person name="Boguslavskiy L."/>
            <person name="Bonnet C."/>
            <person name="Boukhgalter B."/>
            <person name="Bourzgui I."/>
            <person name="Brown A."/>
            <person name="Cahill P."/>
            <person name="Channer S."/>
            <person name="Cheshatsang Y."/>
            <person name="Chuda L."/>
            <person name="Citroen M."/>
            <person name="Collymore A."/>
            <person name="Cooke P."/>
            <person name="Costello M."/>
            <person name="D'Aco K."/>
            <person name="Daza R."/>
            <person name="De Haan G."/>
            <person name="DeGray S."/>
            <person name="DeMaso C."/>
            <person name="Dhargay N."/>
            <person name="Dooley K."/>
            <person name="Dooley E."/>
            <person name="Doricent M."/>
            <person name="Dorje P."/>
            <person name="Dorjee K."/>
            <person name="Dupes A."/>
            <person name="Elong R."/>
            <person name="Falk J."/>
            <person name="Farina A."/>
            <person name="Faro S."/>
            <person name="Ferguson D."/>
            <person name="Fisher S."/>
            <person name="Foley C.D."/>
            <person name="Franke A."/>
            <person name="Friedrich D."/>
            <person name="Gadbois L."/>
            <person name="Gearin G."/>
            <person name="Gearin C.R."/>
            <person name="Giannoukos G."/>
            <person name="Goode T."/>
            <person name="Graham J."/>
            <person name="Grandbois E."/>
            <person name="Grewal S."/>
            <person name="Gyaltsen K."/>
            <person name="Hafez N."/>
            <person name="Hagos B."/>
            <person name="Hall J."/>
            <person name="Henson C."/>
            <person name="Hollinger A."/>
            <person name="Honan T."/>
            <person name="Huard M.D."/>
            <person name="Hughes L."/>
            <person name="Hurhula B."/>
            <person name="Husby M.E."/>
            <person name="Kamat A."/>
            <person name="Kanga B."/>
            <person name="Kashin S."/>
            <person name="Khazanovich D."/>
            <person name="Kisner P."/>
            <person name="Lance K."/>
            <person name="Lara M."/>
            <person name="Lee W."/>
            <person name="Lennon N."/>
            <person name="Letendre F."/>
            <person name="LeVine R."/>
            <person name="Lipovsky A."/>
            <person name="Liu X."/>
            <person name="Liu J."/>
            <person name="Liu S."/>
            <person name="Lokyitsang T."/>
            <person name="Lokyitsang Y."/>
            <person name="Lubonja R."/>
            <person name="Lui A."/>
            <person name="MacDonald P."/>
            <person name="Magnisalis V."/>
            <person name="Maru K."/>
            <person name="Matthews C."/>
            <person name="McCusker W."/>
            <person name="McDonough S."/>
            <person name="Mehta T."/>
            <person name="Meldrim J."/>
            <person name="Meneus L."/>
            <person name="Mihai O."/>
            <person name="Mihalev A."/>
            <person name="Mihova T."/>
            <person name="Mittelman R."/>
            <person name="Mlenga V."/>
            <person name="Montmayeur A."/>
            <person name="Mulrain L."/>
            <person name="Navidi A."/>
            <person name="Naylor J."/>
            <person name="Negash T."/>
            <person name="Nguyen T."/>
            <person name="Nguyen N."/>
            <person name="Nicol R."/>
            <person name="Norbu C."/>
            <person name="Norbu N."/>
            <person name="Novod N."/>
            <person name="O'Neill B."/>
            <person name="Osman S."/>
            <person name="Markiewicz E."/>
            <person name="Oyono O.L."/>
            <person name="Patti C."/>
            <person name="Phunkhang P."/>
            <person name="Pierre F."/>
            <person name="Priest M."/>
            <person name="Raghuraman S."/>
            <person name="Rege F."/>
            <person name="Reyes R."/>
            <person name="Rise C."/>
            <person name="Rogov P."/>
            <person name="Ross K."/>
            <person name="Ryan E."/>
            <person name="Settipalli S."/>
            <person name="Shea T."/>
            <person name="Sherpa N."/>
            <person name="Shi L."/>
            <person name="Shih D."/>
            <person name="Sparrow T."/>
            <person name="Spaulding J."/>
            <person name="Stalker J."/>
            <person name="Stange-Thomann N."/>
            <person name="Stavropoulos S."/>
            <person name="Stone C."/>
            <person name="Strader C."/>
            <person name="Tesfaye S."/>
            <person name="Thomson T."/>
            <person name="Thoulutsang Y."/>
            <person name="Thoulutsang D."/>
            <person name="Topham K."/>
            <person name="Topping I."/>
            <person name="Tsamla T."/>
            <person name="Vassiliev H."/>
            <person name="Vo A."/>
            <person name="Wangchuk T."/>
            <person name="Wangdi T."/>
            <person name="Weiand M."/>
            <person name="Wilkinson J."/>
            <person name="Wilson A."/>
            <person name="Yadav S."/>
            <person name="Young G."/>
            <person name="Yu Q."/>
            <person name="Zembek L."/>
            <person name="Zhong D."/>
            <person name="Zimmer A."/>
            <person name="Zwirko Z."/>
            <person name="Jaffe D.B."/>
            <person name="Alvarez P."/>
            <person name="Brockman W."/>
            <person name="Butler J."/>
            <person name="Chin C."/>
            <person name="Gnerre S."/>
            <person name="Grabherr M."/>
            <person name="Kleber M."/>
            <person name="Mauceli E."/>
            <person name="MacCallum I."/>
        </authorList>
    </citation>
    <scope>NUCLEOTIDE SEQUENCE [LARGE SCALE GENOMIC DNA]</scope>
    <source>
        <strain evidence="15">MSH-3 / Tucson 14011-0111.49</strain>
    </source>
</reference>
<evidence type="ECO:0000256" key="2">
    <source>
        <dbReference type="ARBA" id="ARBA00022664"/>
    </source>
</evidence>
<feature type="domain" description="FYVE-type" evidence="12">
    <location>
        <begin position="158"/>
        <end position="218"/>
    </location>
</feature>
<dbReference type="GO" id="GO:0032456">
    <property type="term" value="P:endocytic recycling"/>
    <property type="evidence" value="ECO:0007669"/>
    <property type="project" value="TreeGrafter"/>
</dbReference>
<dbReference type="CDD" id="cd03569">
    <property type="entry name" value="VHS_Hrs"/>
    <property type="match status" value="1"/>
</dbReference>
<keyword evidence="5 10" id="KW-0863">Zinc-finger</keyword>
<evidence type="ECO:0000259" key="12">
    <source>
        <dbReference type="PROSITE" id="PS50178"/>
    </source>
</evidence>
<feature type="compositionally biased region" description="Basic residues" evidence="11">
    <location>
        <begin position="451"/>
        <end position="467"/>
    </location>
</feature>
<evidence type="ECO:0000256" key="5">
    <source>
        <dbReference type="ARBA" id="ARBA00022771"/>
    </source>
</evidence>
<evidence type="ECO:0000256" key="11">
    <source>
        <dbReference type="SAM" id="MobiDB-lite"/>
    </source>
</evidence>
<dbReference type="InterPro" id="IPR022209">
    <property type="entry name" value="CWC25"/>
</dbReference>
<dbReference type="SMART" id="SM00064">
    <property type="entry name" value="FYVE"/>
    <property type="match status" value="1"/>
</dbReference>
<dbReference type="InterPro" id="IPR011011">
    <property type="entry name" value="Znf_FYVE_PHD"/>
</dbReference>
<dbReference type="SUPFAM" id="SSF48464">
    <property type="entry name" value="ENTH/VHS domain"/>
    <property type="match status" value="1"/>
</dbReference>
<gene>
    <name evidence="14" type="primary">Dper\GL26577</name>
    <name evidence="14" type="ORF">Dper_GL26577</name>
</gene>
<dbReference type="PROSITE" id="PS50178">
    <property type="entry name" value="ZF_FYVE"/>
    <property type="match status" value="1"/>
</dbReference>
<evidence type="ECO:0000256" key="3">
    <source>
        <dbReference type="ARBA" id="ARBA00022723"/>
    </source>
</evidence>
<dbReference type="GO" id="GO:0006397">
    <property type="term" value="P:mRNA processing"/>
    <property type="evidence" value="ECO:0007669"/>
    <property type="project" value="UniProtKB-KW"/>
</dbReference>
<dbReference type="FunFam" id="1.25.40.90:FF:000014">
    <property type="entry name" value="Hepatocyte growth factor-regulated tyrosine kinase substrate"/>
    <property type="match status" value="1"/>
</dbReference>
<feature type="region of interest" description="Disordered" evidence="11">
    <location>
        <begin position="512"/>
        <end position="715"/>
    </location>
</feature>
<dbReference type="EMBL" id="CH479189">
    <property type="protein sequence ID" value="EDW25400.1"/>
    <property type="molecule type" value="Genomic_DNA"/>
</dbReference>
<proteinExistence type="predicted"/>
<keyword evidence="9" id="KW-0539">Nucleus</keyword>
<evidence type="ECO:0000256" key="6">
    <source>
        <dbReference type="ARBA" id="ARBA00022833"/>
    </source>
</evidence>
<dbReference type="eggNOG" id="KOG3869">
    <property type="taxonomic scope" value="Eukaryota"/>
</dbReference>
<dbReference type="GO" id="GO:0035091">
    <property type="term" value="F:phosphatidylinositol binding"/>
    <property type="evidence" value="ECO:0007669"/>
    <property type="project" value="InterPro"/>
</dbReference>
<accession>B4GSP1</accession>
<evidence type="ECO:0000256" key="8">
    <source>
        <dbReference type="ARBA" id="ARBA00023187"/>
    </source>
</evidence>
<dbReference type="SMART" id="SM00288">
    <property type="entry name" value="VHS"/>
    <property type="match status" value="1"/>
</dbReference>
<dbReference type="GO" id="GO:0008270">
    <property type="term" value="F:zinc ion binding"/>
    <property type="evidence" value="ECO:0007669"/>
    <property type="project" value="UniProtKB-KW"/>
</dbReference>
<evidence type="ECO:0000256" key="9">
    <source>
        <dbReference type="ARBA" id="ARBA00023242"/>
    </source>
</evidence>
<evidence type="ECO:0000313" key="15">
    <source>
        <dbReference type="Proteomes" id="UP000008744"/>
    </source>
</evidence>
<dbReference type="Pfam" id="PF01363">
    <property type="entry name" value="FYVE"/>
    <property type="match status" value="1"/>
</dbReference>
<dbReference type="GO" id="GO:0008380">
    <property type="term" value="P:RNA splicing"/>
    <property type="evidence" value="ECO:0007669"/>
    <property type="project" value="UniProtKB-KW"/>
</dbReference>
<dbReference type="InterPro" id="IPR002014">
    <property type="entry name" value="VHS_dom"/>
</dbReference>
<dbReference type="Gene3D" id="3.30.40.10">
    <property type="entry name" value="Zinc/RING finger domain, C3HC4 (zinc finger)"/>
    <property type="match status" value="1"/>
</dbReference>
<dbReference type="InterPro" id="IPR008942">
    <property type="entry name" value="ENTH_VHS"/>
</dbReference>
<feature type="compositionally biased region" description="Basic and acidic residues" evidence="11">
    <location>
        <begin position="594"/>
        <end position="649"/>
    </location>
</feature>
<dbReference type="CDD" id="cd15720">
    <property type="entry name" value="FYVE_Hrs"/>
    <property type="match status" value="1"/>
</dbReference>
<feature type="region of interest" description="Disordered" evidence="11">
    <location>
        <begin position="443"/>
        <end position="482"/>
    </location>
</feature>
<dbReference type="GO" id="GO:0005769">
    <property type="term" value="C:early endosome"/>
    <property type="evidence" value="ECO:0007669"/>
    <property type="project" value="TreeGrafter"/>
</dbReference>
<dbReference type="GO" id="GO:0031623">
    <property type="term" value="P:receptor internalization"/>
    <property type="evidence" value="ECO:0007669"/>
    <property type="project" value="TreeGrafter"/>
</dbReference>
<dbReference type="Pfam" id="PF00790">
    <property type="entry name" value="VHS"/>
    <property type="match status" value="1"/>
</dbReference>
<organism evidence="15">
    <name type="scientific">Drosophila persimilis</name>
    <name type="common">Fruit fly</name>
    <dbReference type="NCBI Taxonomy" id="7234"/>
    <lineage>
        <taxon>Eukaryota</taxon>
        <taxon>Metazoa</taxon>
        <taxon>Ecdysozoa</taxon>
        <taxon>Arthropoda</taxon>
        <taxon>Hexapoda</taxon>
        <taxon>Insecta</taxon>
        <taxon>Pterygota</taxon>
        <taxon>Neoptera</taxon>
        <taxon>Endopterygota</taxon>
        <taxon>Diptera</taxon>
        <taxon>Brachycera</taxon>
        <taxon>Muscomorpha</taxon>
        <taxon>Ephydroidea</taxon>
        <taxon>Drosophilidae</taxon>
        <taxon>Drosophila</taxon>
        <taxon>Sophophora</taxon>
    </lineage>
</organism>
<dbReference type="Pfam" id="PF12542">
    <property type="entry name" value="CWC25"/>
    <property type="match status" value="1"/>
</dbReference>
<dbReference type="PROSITE" id="PS50179">
    <property type="entry name" value="VHS"/>
    <property type="match status" value="1"/>
</dbReference>
<evidence type="ECO:0000313" key="14">
    <source>
        <dbReference type="EMBL" id="EDW25400.1"/>
    </source>
</evidence>
<keyword evidence="2" id="KW-0507">mRNA processing</keyword>
<dbReference type="eggNOG" id="KOG1818">
    <property type="taxonomic scope" value="Eukaryota"/>
</dbReference>
<dbReference type="STRING" id="7234.B4GSP1"/>
<protein>
    <submittedName>
        <fullName evidence="14">GL26577</fullName>
    </submittedName>
</protein>
<feature type="domain" description="VHS" evidence="13">
    <location>
        <begin position="13"/>
        <end position="141"/>
    </location>
</feature>
<sequence length="765" mass="87285">MFRSSFEKNLESATSHLRLEPDWPSILLICDEINQKDITPKNAFAAIKKKMNSPNPHSACYSLLVLESIVKNCGAPVHEEVFTKENCEMFSSFLETTPHENVRQKMLELVQTWANAFRSSDKYQSIKDTMTILKAKGHTFPEMKEADAMFTADTAPNWSDGKVCHRCRVEFTFTNRKHHCRNCGQVFCGQCTAKQCPLPKYGIEKEVRVCDGCFAALLRPAGSGSGGVGVAGSSKPGARPADSDLPAEYLNSSLSQQVQNLKKFMASAHDEKPGAGLESRGAGQDGREEVTRPSGRKSTRSGIGKILGAWARVSGVLASSGGAAGEAKLEWMYKNSTELINREEYLLGRKIDKSFETLQAEERRQEHGTVGLKQSINHVEHDCVPFSIRAYRNLQSTEQVDMQRKTMEDPLMLIKQREMESRRKLLENPVKLKEIHRILKTEQDLKAAKEKKSKKSKKSKKKKHSKRSSNESSSSESDEDLDRKLARQVSKLKGDAGNEDLKLDKLLDAKYRTISKQLDIASKRKKSKKSRRKSSDSSNESSTDERARRRESEHRRRDDRNGSSRLRENRRGNSPEEPRANRGGSSSHSSRRQHQTERRRSPERGPPRRERDQRDRSRGRSDHSRNHTGRRDRSTDHTGRRERSRDRSPIRRRHSPSPPPKRPSPPKRNVGKPKLSEADREARLREMMDNATWREADRTQAVRKHREAYAREEAQNRERDFDKEFINKEVKKAISNHNSIGDRIRANLNNIQRTSSAMDTNFARK</sequence>
<dbReference type="InterPro" id="IPR013083">
    <property type="entry name" value="Znf_RING/FYVE/PHD"/>
</dbReference>
<name>B4GSP1_DROPE</name>
<dbReference type="HOGENOM" id="CLU_364960_0_0_1"/>
<keyword evidence="6" id="KW-0862">Zinc</keyword>
<keyword evidence="7" id="KW-0175">Coiled coil</keyword>
<keyword evidence="4" id="KW-0747">Spliceosome</keyword>
<comment type="subcellular location">
    <subcellularLocation>
        <location evidence="1">Nucleus</location>
    </subcellularLocation>
</comment>
<dbReference type="AlphaFoldDB" id="B4GSP1"/>